<dbReference type="InterPro" id="IPR000550">
    <property type="entry name" value="Hppk"/>
</dbReference>
<dbReference type="Pfam" id="PF01288">
    <property type="entry name" value="HPPK"/>
    <property type="match status" value="1"/>
</dbReference>
<dbReference type="PANTHER" id="PTHR43071:SF1">
    <property type="entry name" value="2-AMINO-4-HYDROXY-6-HYDROXYMETHYLDIHYDROPTERIDINE PYROPHOSPHOKINASE"/>
    <property type="match status" value="1"/>
</dbReference>
<dbReference type="GO" id="GO:0005524">
    <property type="term" value="F:ATP binding"/>
    <property type="evidence" value="ECO:0007669"/>
    <property type="project" value="UniProtKB-KW"/>
</dbReference>
<evidence type="ECO:0000256" key="2">
    <source>
        <dbReference type="ARBA" id="ARBA00005810"/>
    </source>
</evidence>
<proteinExistence type="inferred from homology"/>
<dbReference type="GO" id="GO:0046656">
    <property type="term" value="P:folic acid biosynthetic process"/>
    <property type="evidence" value="ECO:0007669"/>
    <property type="project" value="UniProtKB-KW"/>
</dbReference>
<reference evidence="14 15" key="1">
    <citation type="submission" date="2015-01" db="EMBL/GenBank/DDBJ databases">
        <title>Genome sequence of the anaerobic bacterium Geobacter soli GSS01, a dissimilatory Fe(III) reducer from soil.</title>
        <authorList>
            <person name="Yang G."/>
            <person name="Zhou S."/>
        </authorList>
    </citation>
    <scope>NUCLEOTIDE SEQUENCE [LARGE SCALE GENOMIC DNA]</scope>
    <source>
        <strain evidence="14 15">GSS01</strain>
    </source>
</reference>
<keyword evidence="7 14" id="KW-0418">Kinase</keyword>
<dbReference type="UniPathway" id="UPA00077">
    <property type="reaction ID" value="UER00155"/>
</dbReference>
<dbReference type="NCBIfam" id="TIGR01498">
    <property type="entry name" value="folK"/>
    <property type="match status" value="1"/>
</dbReference>
<accession>A0A0C1QYR0</accession>
<keyword evidence="6" id="KW-0547">Nucleotide-binding</keyword>
<organism evidence="14 15">
    <name type="scientific">Geobacter soli</name>
    <dbReference type="NCBI Taxonomy" id="1510391"/>
    <lineage>
        <taxon>Bacteria</taxon>
        <taxon>Pseudomonadati</taxon>
        <taxon>Thermodesulfobacteriota</taxon>
        <taxon>Desulfuromonadia</taxon>
        <taxon>Geobacterales</taxon>
        <taxon>Geobacteraceae</taxon>
        <taxon>Geobacter</taxon>
    </lineage>
</organism>
<feature type="domain" description="7,8-dihydro-6-hydroxymethylpterin-pyrophosphokinase" evidence="13">
    <location>
        <begin position="6"/>
        <end position="136"/>
    </location>
</feature>
<name>A0A0C1QYR0_9BACT</name>
<comment type="similarity">
    <text evidence="2">Belongs to the HPPK family.</text>
</comment>
<dbReference type="SUPFAM" id="SSF55083">
    <property type="entry name" value="6-hydroxymethyl-7,8-dihydropterin pyrophosphokinase, HPPK"/>
    <property type="match status" value="1"/>
</dbReference>
<keyword evidence="8" id="KW-0067">ATP-binding</keyword>
<dbReference type="AlphaFoldDB" id="A0A0C1QYR0"/>
<dbReference type="InterPro" id="IPR035907">
    <property type="entry name" value="Hppk_sf"/>
</dbReference>
<dbReference type="CDD" id="cd00483">
    <property type="entry name" value="HPPK"/>
    <property type="match status" value="1"/>
</dbReference>
<dbReference type="GO" id="GO:0003848">
    <property type="term" value="F:2-amino-4-hydroxy-6-hydroxymethyldihydropteridine diphosphokinase activity"/>
    <property type="evidence" value="ECO:0007669"/>
    <property type="project" value="UniProtKB-EC"/>
</dbReference>
<evidence type="ECO:0000256" key="12">
    <source>
        <dbReference type="ARBA" id="ARBA00033413"/>
    </source>
</evidence>
<dbReference type="Proteomes" id="UP000031433">
    <property type="component" value="Unassembled WGS sequence"/>
</dbReference>
<evidence type="ECO:0000256" key="8">
    <source>
        <dbReference type="ARBA" id="ARBA00022840"/>
    </source>
</evidence>
<dbReference type="EMBL" id="JXBL01000001">
    <property type="protein sequence ID" value="KIE43321.1"/>
    <property type="molecule type" value="Genomic_DNA"/>
</dbReference>
<dbReference type="GO" id="GO:0046654">
    <property type="term" value="P:tetrahydrofolate biosynthetic process"/>
    <property type="evidence" value="ECO:0007669"/>
    <property type="project" value="UniProtKB-UniPathway"/>
</dbReference>
<evidence type="ECO:0000256" key="10">
    <source>
        <dbReference type="ARBA" id="ARBA00029409"/>
    </source>
</evidence>
<dbReference type="RefSeq" id="WP_039646680.1">
    <property type="nucleotide sequence ID" value="NZ_JXBL01000001.1"/>
</dbReference>
<dbReference type="EC" id="2.7.6.3" evidence="3"/>
<gene>
    <name evidence="14" type="ORF">SE37_12105</name>
</gene>
<comment type="caution">
    <text evidence="14">The sequence shown here is derived from an EMBL/GenBank/DDBJ whole genome shotgun (WGS) entry which is preliminary data.</text>
</comment>
<keyword evidence="15" id="KW-1185">Reference proteome</keyword>
<evidence type="ECO:0000256" key="3">
    <source>
        <dbReference type="ARBA" id="ARBA00013253"/>
    </source>
</evidence>
<evidence type="ECO:0000256" key="5">
    <source>
        <dbReference type="ARBA" id="ARBA00022679"/>
    </source>
</evidence>
<evidence type="ECO:0000256" key="7">
    <source>
        <dbReference type="ARBA" id="ARBA00022777"/>
    </source>
</evidence>
<keyword evidence="5" id="KW-0808">Transferase</keyword>
<dbReference type="PANTHER" id="PTHR43071">
    <property type="entry name" value="2-AMINO-4-HYDROXY-6-HYDROXYMETHYLDIHYDROPTERIDINE PYROPHOSPHOKINASE"/>
    <property type="match status" value="1"/>
</dbReference>
<evidence type="ECO:0000256" key="6">
    <source>
        <dbReference type="ARBA" id="ARBA00022741"/>
    </source>
</evidence>
<comment type="function">
    <text evidence="10">Catalyzes the transfer of pyrophosphate from adenosine triphosphate (ATP) to 6-hydroxymethyl-7,8-dihydropterin, an enzymatic step in folate biosynthesis pathway.</text>
</comment>
<sequence length="163" mass="17982">MESNVFIALGSNMGDRELNLLRAVAEIGNLPETRITALSGFYETEPVGPVPEQPDFLNAVLRIETSLTPHRLLEELQRIETGLFGRRREVPQGPRSMDLDILLYGSLAVAAEGLAIPHPRLHQRGFVLVPLAEIAPDMIHPVLETPVRELLASLPPGERVTKI</sequence>
<evidence type="ECO:0000256" key="9">
    <source>
        <dbReference type="ARBA" id="ARBA00022909"/>
    </source>
</evidence>
<protein>
    <recommendedName>
        <fullName evidence="4">2-amino-4-hydroxy-6-hydroxymethyldihydropteridine pyrophosphokinase</fullName>
        <ecNumber evidence="3">2.7.6.3</ecNumber>
    </recommendedName>
    <alternativeName>
        <fullName evidence="11">6-hydroxymethyl-7,8-dihydropterin pyrophosphokinase</fullName>
    </alternativeName>
    <alternativeName>
        <fullName evidence="12">7,8-dihydro-6-hydroxymethylpterin-pyrophosphokinase</fullName>
    </alternativeName>
</protein>
<evidence type="ECO:0000256" key="11">
    <source>
        <dbReference type="ARBA" id="ARBA00029766"/>
    </source>
</evidence>
<evidence type="ECO:0000313" key="15">
    <source>
        <dbReference type="Proteomes" id="UP000031433"/>
    </source>
</evidence>
<keyword evidence="9" id="KW-0289">Folate biosynthesis</keyword>
<evidence type="ECO:0000256" key="1">
    <source>
        <dbReference type="ARBA" id="ARBA00005051"/>
    </source>
</evidence>
<evidence type="ECO:0000259" key="13">
    <source>
        <dbReference type="Pfam" id="PF01288"/>
    </source>
</evidence>
<dbReference type="GO" id="GO:0016301">
    <property type="term" value="F:kinase activity"/>
    <property type="evidence" value="ECO:0007669"/>
    <property type="project" value="UniProtKB-KW"/>
</dbReference>
<dbReference type="Gene3D" id="3.30.70.560">
    <property type="entry name" value="7,8-Dihydro-6-hydroxymethylpterin-pyrophosphokinase HPPK"/>
    <property type="match status" value="1"/>
</dbReference>
<comment type="pathway">
    <text evidence="1">Cofactor biosynthesis; tetrahydrofolate biosynthesis; 2-amino-4-hydroxy-6-hydroxymethyl-7,8-dihydropteridine diphosphate from 7,8-dihydroneopterin triphosphate: step 4/4.</text>
</comment>
<evidence type="ECO:0000256" key="4">
    <source>
        <dbReference type="ARBA" id="ARBA00016218"/>
    </source>
</evidence>
<evidence type="ECO:0000313" key="14">
    <source>
        <dbReference type="EMBL" id="KIE43321.1"/>
    </source>
</evidence>